<sequence>MTIIIQKVETEDINPVLDIWLNASLQAHAFIPAPYWQQQLIAMRDLYLPLSENYIIKENHTVLGFASLLRSEQVLAALFIDPAQQGKGYGVRLLNFLKQQCEQLHLNVYAENTSAVQFYQKQGFKMTSPGIDQNTGHAELGMSWCRP</sequence>
<keyword evidence="1 4" id="KW-0808">Transferase</keyword>
<evidence type="ECO:0000313" key="5">
    <source>
        <dbReference type="Proteomes" id="UP000621930"/>
    </source>
</evidence>
<dbReference type="CDD" id="cd04301">
    <property type="entry name" value="NAT_SF"/>
    <property type="match status" value="1"/>
</dbReference>
<dbReference type="Gene3D" id="3.40.630.30">
    <property type="match status" value="1"/>
</dbReference>
<dbReference type="SUPFAM" id="SSF55729">
    <property type="entry name" value="Acyl-CoA N-acyltransferases (Nat)"/>
    <property type="match status" value="1"/>
</dbReference>
<name>A0ABR8VTK0_9GAMM</name>
<accession>A0ABR8VTK0</accession>
<dbReference type="Pfam" id="PF13673">
    <property type="entry name" value="Acetyltransf_10"/>
    <property type="match status" value="1"/>
</dbReference>
<evidence type="ECO:0000259" key="3">
    <source>
        <dbReference type="PROSITE" id="PS51186"/>
    </source>
</evidence>
<comment type="caution">
    <text evidence="4">The sequence shown here is derived from an EMBL/GenBank/DDBJ whole genome shotgun (WGS) entry which is preliminary data.</text>
</comment>
<keyword evidence="2 4" id="KW-0012">Acyltransferase</keyword>
<evidence type="ECO:0000256" key="2">
    <source>
        <dbReference type="ARBA" id="ARBA00023315"/>
    </source>
</evidence>
<gene>
    <name evidence="4" type="ORF">H9629_01825</name>
</gene>
<dbReference type="InterPro" id="IPR016181">
    <property type="entry name" value="Acyl_CoA_acyltransferase"/>
</dbReference>
<dbReference type="PANTHER" id="PTHR43800:SF1">
    <property type="entry name" value="PEPTIDYL-LYSINE N-ACETYLTRANSFERASE YJAB"/>
    <property type="match status" value="1"/>
</dbReference>
<dbReference type="EC" id="2.3.1.-" evidence="4"/>
<dbReference type="Proteomes" id="UP000621930">
    <property type="component" value="Unassembled WGS sequence"/>
</dbReference>
<dbReference type="EMBL" id="JACSPT010000002">
    <property type="protein sequence ID" value="MBD8008098.1"/>
    <property type="molecule type" value="Genomic_DNA"/>
</dbReference>
<evidence type="ECO:0000256" key="1">
    <source>
        <dbReference type="ARBA" id="ARBA00022679"/>
    </source>
</evidence>
<evidence type="ECO:0000313" key="4">
    <source>
        <dbReference type="EMBL" id="MBD8008098.1"/>
    </source>
</evidence>
<feature type="domain" description="N-acetyltransferase" evidence="3">
    <location>
        <begin position="3"/>
        <end position="145"/>
    </location>
</feature>
<reference evidence="4 5" key="1">
    <citation type="submission" date="2020-08" db="EMBL/GenBank/DDBJ databases">
        <title>A Genomic Blueprint of the Chicken Gut Microbiome.</title>
        <authorList>
            <person name="Gilroy R."/>
            <person name="Ravi A."/>
            <person name="Getino M."/>
            <person name="Pursley I."/>
            <person name="Horton D.L."/>
            <person name="Alikhan N.-F."/>
            <person name="Baker D."/>
            <person name="Gharbi K."/>
            <person name="Hall N."/>
            <person name="Watson M."/>
            <person name="Adriaenssens E.M."/>
            <person name="Foster-Nyarko E."/>
            <person name="Jarju S."/>
            <person name="Secka A."/>
            <person name="Antonio M."/>
            <person name="Oren A."/>
            <person name="Chaudhuri R."/>
            <person name="La Ragione R.M."/>
            <person name="Hildebrand F."/>
            <person name="Pallen M.J."/>
        </authorList>
    </citation>
    <scope>NUCLEOTIDE SEQUENCE [LARGE SCALE GENOMIC DNA]</scope>
    <source>
        <strain evidence="4 5">Sa1BUA6</strain>
    </source>
</reference>
<dbReference type="PROSITE" id="PS51186">
    <property type="entry name" value="GNAT"/>
    <property type="match status" value="1"/>
</dbReference>
<dbReference type="NCBIfam" id="NF007853">
    <property type="entry name" value="PRK10562.1"/>
    <property type="match status" value="1"/>
</dbReference>
<dbReference type="PANTHER" id="PTHR43800">
    <property type="entry name" value="PEPTIDYL-LYSINE N-ACETYLTRANSFERASE YJAB"/>
    <property type="match status" value="1"/>
</dbReference>
<dbReference type="InterPro" id="IPR000182">
    <property type="entry name" value="GNAT_dom"/>
</dbReference>
<proteinExistence type="predicted"/>
<protein>
    <submittedName>
        <fullName evidence="4">N-acetyltransferase</fullName>
        <ecNumber evidence="4">2.3.1.-</ecNumber>
    </submittedName>
</protein>
<dbReference type="RefSeq" id="WP_064101481.1">
    <property type="nucleotide sequence ID" value="NZ_JACSPT010000002.1"/>
</dbReference>
<dbReference type="GO" id="GO:0016746">
    <property type="term" value="F:acyltransferase activity"/>
    <property type="evidence" value="ECO:0007669"/>
    <property type="project" value="UniProtKB-KW"/>
</dbReference>
<organism evidence="4 5">
    <name type="scientific">Acinetobacter pecorum</name>
    <dbReference type="NCBI Taxonomy" id="2762215"/>
    <lineage>
        <taxon>Bacteria</taxon>
        <taxon>Pseudomonadati</taxon>
        <taxon>Pseudomonadota</taxon>
        <taxon>Gammaproteobacteria</taxon>
        <taxon>Moraxellales</taxon>
        <taxon>Moraxellaceae</taxon>
        <taxon>Acinetobacter</taxon>
    </lineage>
</organism>
<keyword evidence="5" id="KW-1185">Reference proteome</keyword>